<keyword evidence="3" id="KW-0677">Repeat</keyword>
<dbReference type="PROSITE" id="PS00867">
    <property type="entry name" value="CPSASE_2"/>
    <property type="match status" value="1"/>
</dbReference>
<dbReference type="SUPFAM" id="SSF48108">
    <property type="entry name" value="Carbamoyl phosphate synthetase, large subunit connection domain"/>
    <property type="match status" value="1"/>
</dbReference>
<name>A0ABW2MUC5_9FLAO</name>
<dbReference type="EC" id="6.3.4.16" evidence="6"/>
<dbReference type="NCBIfam" id="NF009455">
    <property type="entry name" value="PRK12815.1"/>
    <property type="match status" value="1"/>
</dbReference>
<feature type="domain" description="ATP-grasp" evidence="9">
    <location>
        <begin position="134"/>
        <end position="330"/>
    </location>
</feature>
<dbReference type="SMART" id="SM01209">
    <property type="entry name" value="GARS_A"/>
    <property type="match status" value="1"/>
</dbReference>
<comment type="caution">
    <text evidence="10">The sequence shown here is derived from an EMBL/GenBank/DDBJ whole genome shotgun (WGS) entry which is preliminary data.</text>
</comment>
<dbReference type="Gene3D" id="3.30.470.20">
    <property type="entry name" value="ATP-grasp fold, B domain"/>
    <property type="match status" value="2"/>
</dbReference>
<evidence type="ECO:0000256" key="7">
    <source>
        <dbReference type="ARBA" id="ARBA00047359"/>
    </source>
</evidence>
<dbReference type="RefSeq" id="WP_380218513.1">
    <property type="nucleotide sequence ID" value="NZ_JBHTBN010000007.1"/>
</dbReference>
<dbReference type="PROSITE" id="PS00866">
    <property type="entry name" value="CPSASE_1"/>
    <property type="match status" value="2"/>
</dbReference>
<evidence type="ECO:0000313" key="10">
    <source>
        <dbReference type="EMBL" id="MFC7358537.1"/>
    </source>
</evidence>
<evidence type="ECO:0000256" key="4">
    <source>
        <dbReference type="ARBA" id="ARBA00022741"/>
    </source>
</evidence>
<dbReference type="InterPro" id="IPR011761">
    <property type="entry name" value="ATP-grasp"/>
</dbReference>
<dbReference type="PROSITE" id="PS51257">
    <property type="entry name" value="PROKAR_LIPOPROTEIN"/>
    <property type="match status" value="1"/>
</dbReference>
<dbReference type="Gene3D" id="3.30.1490.20">
    <property type="entry name" value="ATP-grasp fold, A domain"/>
    <property type="match status" value="2"/>
</dbReference>
<dbReference type="Pfam" id="PF25596">
    <property type="entry name" value="CPSase_L_D1"/>
    <property type="match status" value="2"/>
</dbReference>
<keyword evidence="11" id="KW-1185">Reference proteome</keyword>
<evidence type="ECO:0000256" key="3">
    <source>
        <dbReference type="ARBA" id="ARBA00022737"/>
    </source>
</evidence>
<dbReference type="EMBL" id="JBHTBN010000007">
    <property type="protein sequence ID" value="MFC7358537.1"/>
    <property type="molecule type" value="Genomic_DNA"/>
</dbReference>
<dbReference type="PRINTS" id="PR00098">
    <property type="entry name" value="CPSASE"/>
</dbReference>
<dbReference type="InterPro" id="IPR036897">
    <property type="entry name" value="CarbamoylP_synth_lsu_oligo_sf"/>
</dbReference>
<dbReference type="Gene3D" id="3.40.50.20">
    <property type="match status" value="2"/>
</dbReference>
<dbReference type="PANTHER" id="PTHR11405:SF53">
    <property type="entry name" value="CARBAMOYL-PHOSPHATE SYNTHASE [AMMONIA], MITOCHONDRIAL"/>
    <property type="match status" value="1"/>
</dbReference>
<proteinExistence type="inferred from homology"/>
<dbReference type="SUPFAM" id="SSF52440">
    <property type="entry name" value="PreATP-grasp domain"/>
    <property type="match status" value="2"/>
</dbReference>
<keyword evidence="5 8" id="KW-0067">ATP-binding</keyword>
<protein>
    <recommendedName>
        <fullName evidence="6">carbamoyl-phosphate synthase (ammonia)</fullName>
        <ecNumber evidence="6">6.3.4.16</ecNumber>
    </recommendedName>
</protein>
<dbReference type="Pfam" id="PF02787">
    <property type="entry name" value="CPSase_L_D3"/>
    <property type="match status" value="1"/>
</dbReference>
<dbReference type="GO" id="GO:0004088">
    <property type="term" value="F:carbamoyl-phosphate synthase (glutamine-hydrolyzing) activity"/>
    <property type="evidence" value="ECO:0007669"/>
    <property type="project" value="UniProtKB-EC"/>
</dbReference>
<dbReference type="SMART" id="SM01096">
    <property type="entry name" value="CPSase_L_D3"/>
    <property type="match status" value="1"/>
</dbReference>
<evidence type="ECO:0000313" key="11">
    <source>
        <dbReference type="Proteomes" id="UP001596415"/>
    </source>
</evidence>
<sequence length="950" mass="106688">MPKNSKLKSILLIGSGPIIIGQACEFDYSGSQALRSLREDGIETILINSNPATIMTDPSMADHVYLLPLTTKSIVKVLKEHPQIDAVLPTMGGQTALNLCIEADEKGIWKDFGVEIIGVDIDAINITEDREQFRELMLKIGIPMAPQATANSYLKGKEIAQEFGFPLVIRASFTLGGAGASIVYKEEDFDDLLRHGLEISPIHEVMIDKALIGWKEYELELLRDANDNVVIICAIENMDPMGIHTGDSITVAPAMTLSDRTYQRMRDMAIHMMRSIGDFAGGCNVQFAVSPDEKEDIIAIEINPRVSRSSALASKATGYPIAKIAAKLAVGYHLDELDNQITKSTSALFEPTLDYVIVKIPRWNFDKFEGSDRTLGLQMKAVGEVMGIGRCFQEALHKATQSLEIKRNGLGADGKSYTDYEQILDKLKNASWDRVFVIYDAIQMGIPLSRIHEITKIDMWFLRQYEELYMLEKEISKFNLDTLPRELLLEAKQKGYGDRQIAHMLKCLESQVYKKREEMNIQRVYKLVDTCAAEFKAQTPYYYSTFENEMETADGNRYSENDSVVTDKKKIIVLGSGPNRIGQGIEFDYCCVHGVLAASEIGYETIMINCNPETVSTDFDVADKLYFEPVFWEHIYDIIRHENPEGVIVQLGGQTALKLAEKLDRYGIKVLGTSYKSLDLAEDRGSFSTLLKENNIPYPEFGTAETTEEALALSEELDFPLLIRPSYVLGGQGMKIVINKKELEEHVVDLLRKIPNNKLLLDHYLDGAIEAEADAICDGENVYIIGIMEHIEPCGIHSGDSNALLPPFNLGDLVLQQIKDHTFKIARALNTVGLINIQFAIKDDKVFIIEANPRASRTVPFIAKAYGEPYVNYATKVMLGHNKVTDFDFKPHLEGYAIKQPVFSFNKFPNVNKQLGPEMKSTGESILFIDSLKDDEFYDLYSRRKMYLSK</sequence>
<dbReference type="SUPFAM" id="SSF56059">
    <property type="entry name" value="Glutathione synthetase ATP-binding domain-like"/>
    <property type="match status" value="2"/>
</dbReference>
<dbReference type="InterPro" id="IPR005479">
    <property type="entry name" value="CPAse_ATP-bd"/>
</dbReference>
<dbReference type="Gene3D" id="1.10.1030.10">
    <property type="entry name" value="Carbamoyl-phosphate synthetase, large subunit oligomerisation domain"/>
    <property type="match status" value="1"/>
</dbReference>
<dbReference type="InterPro" id="IPR005483">
    <property type="entry name" value="CPSase_dom"/>
</dbReference>
<dbReference type="PROSITE" id="PS50975">
    <property type="entry name" value="ATP_GRASP"/>
    <property type="match status" value="2"/>
</dbReference>
<dbReference type="InterPro" id="IPR058047">
    <property type="entry name" value="CPSase_preATP-grasp"/>
</dbReference>
<organism evidence="10 11">
    <name type="scientific">Jejudonia soesokkakensis</name>
    <dbReference type="NCBI Taxonomy" id="1323432"/>
    <lineage>
        <taxon>Bacteria</taxon>
        <taxon>Pseudomonadati</taxon>
        <taxon>Bacteroidota</taxon>
        <taxon>Flavobacteriia</taxon>
        <taxon>Flavobacteriales</taxon>
        <taxon>Flavobacteriaceae</taxon>
        <taxon>Jejudonia</taxon>
    </lineage>
</organism>
<dbReference type="InterPro" id="IPR005480">
    <property type="entry name" value="CPSase_lsu_oligo"/>
</dbReference>
<evidence type="ECO:0000256" key="8">
    <source>
        <dbReference type="PROSITE-ProRule" id="PRU00409"/>
    </source>
</evidence>
<gene>
    <name evidence="10" type="primary">carB</name>
    <name evidence="10" type="ORF">ACFQO1_12620</name>
</gene>
<dbReference type="InterPro" id="IPR016185">
    <property type="entry name" value="PreATP-grasp_dom_sf"/>
</dbReference>
<accession>A0ABW2MUC5</accession>
<reference evidence="11" key="1">
    <citation type="journal article" date="2019" name="Int. J. Syst. Evol. Microbiol.">
        <title>The Global Catalogue of Microorganisms (GCM) 10K type strain sequencing project: providing services to taxonomists for standard genome sequencing and annotation.</title>
        <authorList>
            <consortium name="The Broad Institute Genomics Platform"/>
            <consortium name="The Broad Institute Genome Sequencing Center for Infectious Disease"/>
            <person name="Wu L."/>
            <person name="Ma J."/>
        </authorList>
    </citation>
    <scope>NUCLEOTIDE SEQUENCE [LARGE SCALE GENOMIC DNA]</scope>
    <source>
        <strain evidence="11">CGMCC 1.16306</strain>
    </source>
</reference>
<keyword evidence="2 10" id="KW-0436">Ligase</keyword>
<comment type="catalytic activity">
    <reaction evidence="7">
        <text>hydrogencarbonate + NH4(+) + 2 ATP = carbamoyl phosphate + 2 ADP + phosphate + 2 H(+)</text>
        <dbReference type="Rhea" id="RHEA:18029"/>
        <dbReference type="ChEBI" id="CHEBI:15378"/>
        <dbReference type="ChEBI" id="CHEBI:17544"/>
        <dbReference type="ChEBI" id="CHEBI:28938"/>
        <dbReference type="ChEBI" id="CHEBI:30616"/>
        <dbReference type="ChEBI" id="CHEBI:43474"/>
        <dbReference type="ChEBI" id="CHEBI:58228"/>
        <dbReference type="ChEBI" id="CHEBI:456216"/>
        <dbReference type="EC" id="6.3.4.16"/>
    </reaction>
</comment>
<dbReference type="InterPro" id="IPR013815">
    <property type="entry name" value="ATP_grasp_subdomain_1"/>
</dbReference>
<dbReference type="Pfam" id="PF02786">
    <property type="entry name" value="CPSase_L_D2"/>
    <property type="match status" value="2"/>
</dbReference>
<comment type="similarity">
    <text evidence="1">Belongs to the CarB family.</text>
</comment>
<evidence type="ECO:0000256" key="1">
    <source>
        <dbReference type="ARBA" id="ARBA00009799"/>
    </source>
</evidence>
<dbReference type="PANTHER" id="PTHR11405">
    <property type="entry name" value="CARBAMOYLTRANSFERASE FAMILY MEMBER"/>
    <property type="match status" value="1"/>
</dbReference>
<dbReference type="NCBIfam" id="NF003671">
    <property type="entry name" value="PRK05294.1"/>
    <property type="match status" value="1"/>
</dbReference>
<feature type="domain" description="ATP-grasp" evidence="9">
    <location>
        <begin position="688"/>
        <end position="879"/>
    </location>
</feature>
<keyword evidence="4 8" id="KW-0547">Nucleotide-binding</keyword>
<dbReference type="Proteomes" id="UP001596415">
    <property type="component" value="Unassembled WGS sequence"/>
</dbReference>
<evidence type="ECO:0000256" key="6">
    <source>
        <dbReference type="ARBA" id="ARBA00044063"/>
    </source>
</evidence>
<evidence type="ECO:0000259" key="9">
    <source>
        <dbReference type="PROSITE" id="PS50975"/>
    </source>
</evidence>
<dbReference type="InterPro" id="IPR006275">
    <property type="entry name" value="CPSase_lsu"/>
</dbReference>
<evidence type="ECO:0000256" key="2">
    <source>
        <dbReference type="ARBA" id="ARBA00022598"/>
    </source>
</evidence>
<dbReference type="NCBIfam" id="TIGR01369">
    <property type="entry name" value="CPSaseII_lrg"/>
    <property type="match status" value="1"/>
</dbReference>
<evidence type="ECO:0000256" key="5">
    <source>
        <dbReference type="ARBA" id="ARBA00022840"/>
    </source>
</evidence>